<sequence length="77" mass="8870">MVRVQEALLEGFLAFRRVSDGAVKWMHIHTFCQDGWVDGPVDRPLMGVFWCGRMEAESQAPQLARQLLQWEAKLRAV</sequence>
<keyword evidence="2" id="KW-1185">Reference proteome</keyword>
<gene>
    <name evidence="1" type="ORF">EVOR1521_LOCUS1494</name>
</gene>
<protein>
    <submittedName>
        <fullName evidence="1">Uncharacterized protein</fullName>
    </submittedName>
</protein>
<name>A0AA36MGH7_9DINO</name>
<dbReference type="Proteomes" id="UP001178507">
    <property type="component" value="Unassembled WGS sequence"/>
</dbReference>
<comment type="caution">
    <text evidence="1">The sequence shown here is derived from an EMBL/GenBank/DDBJ whole genome shotgun (WGS) entry which is preliminary data.</text>
</comment>
<accession>A0AA36MGH7</accession>
<evidence type="ECO:0000313" key="2">
    <source>
        <dbReference type="Proteomes" id="UP001178507"/>
    </source>
</evidence>
<organism evidence="1 2">
    <name type="scientific">Effrenium voratum</name>
    <dbReference type="NCBI Taxonomy" id="2562239"/>
    <lineage>
        <taxon>Eukaryota</taxon>
        <taxon>Sar</taxon>
        <taxon>Alveolata</taxon>
        <taxon>Dinophyceae</taxon>
        <taxon>Suessiales</taxon>
        <taxon>Symbiodiniaceae</taxon>
        <taxon>Effrenium</taxon>
    </lineage>
</organism>
<reference evidence="1" key="1">
    <citation type="submission" date="2023-08" db="EMBL/GenBank/DDBJ databases">
        <authorList>
            <person name="Chen Y."/>
            <person name="Shah S."/>
            <person name="Dougan E. K."/>
            <person name="Thang M."/>
            <person name="Chan C."/>
        </authorList>
    </citation>
    <scope>NUCLEOTIDE SEQUENCE</scope>
</reference>
<evidence type="ECO:0000313" key="1">
    <source>
        <dbReference type="EMBL" id="CAJ1371084.1"/>
    </source>
</evidence>
<proteinExistence type="predicted"/>
<dbReference type="EMBL" id="CAUJNA010000053">
    <property type="protein sequence ID" value="CAJ1371084.1"/>
    <property type="molecule type" value="Genomic_DNA"/>
</dbReference>
<dbReference type="AlphaFoldDB" id="A0AA36MGH7"/>